<evidence type="ECO:0000256" key="1">
    <source>
        <dbReference type="PROSITE-ProRule" id="PRU00459"/>
    </source>
</evidence>
<proteinExistence type="predicted"/>
<dbReference type="Proteomes" id="UP001432027">
    <property type="component" value="Unassembled WGS sequence"/>
</dbReference>
<dbReference type="InterPro" id="IPR004092">
    <property type="entry name" value="Mbt"/>
</dbReference>
<feature type="non-terminal residue" evidence="2">
    <location>
        <position position="1"/>
    </location>
</feature>
<name>A0AAV5TSW4_9BILA</name>
<organism evidence="2 3">
    <name type="scientific">Pristionchus entomophagus</name>
    <dbReference type="NCBI Taxonomy" id="358040"/>
    <lineage>
        <taxon>Eukaryota</taxon>
        <taxon>Metazoa</taxon>
        <taxon>Ecdysozoa</taxon>
        <taxon>Nematoda</taxon>
        <taxon>Chromadorea</taxon>
        <taxon>Rhabditida</taxon>
        <taxon>Rhabditina</taxon>
        <taxon>Diplogasteromorpha</taxon>
        <taxon>Diplogasteroidea</taxon>
        <taxon>Neodiplogasteridae</taxon>
        <taxon>Pristionchus</taxon>
    </lineage>
</organism>
<gene>
    <name evidence="2" type="ORF">PENTCL1PPCAC_19488</name>
</gene>
<accession>A0AAV5TSW4</accession>
<dbReference type="AlphaFoldDB" id="A0AAV5TSW4"/>
<feature type="non-terminal residue" evidence="2">
    <location>
        <position position="134"/>
    </location>
</feature>
<dbReference type="EMBL" id="BTSX01000004">
    <property type="protein sequence ID" value="GMS97313.1"/>
    <property type="molecule type" value="Genomic_DNA"/>
</dbReference>
<keyword evidence="3" id="KW-1185">Reference proteome</keyword>
<evidence type="ECO:0000313" key="2">
    <source>
        <dbReference type="EMBL" id="GMS97313.1"/>
    </source>
</evidence>
<dbReference type="Gene3D" id="2.30.30.140">
    <property type="match status" value="2"/>
</dbReference>
<evidence type="ECO:0000313" key="3">
    <source>
        <dbReference type="Proteomes" id="UP001432027"/>
    </source>
</evidence>
<dbReference type="GO" id="GO:0005634">
    <property type="term" value="C:nucleus"/>
    <property type="evidence" value="ECO:0007669"/>
    <property type="project" value="InterPro"/>
</dbReference>
<reference evidence="2" key="1">
    <citation type="submission" date="2023-10" db="EMBL/GenBank/DDBJ databases">
        <title>Genome assembly of Pristionchus species.</title>
        <authorList>
            <person name="Yoshida K."/>
            <person name="Sommer R.J."/>
        </authorList>
    </citation>
    <scope>NUCLEOTIDE SEQUENCE</scope>
    <source>
        <strain evidence="2">RS0144</strain>
    </source>
</reference>
<sequence>EGYFWVHAANAAVHHVGYVTENRAKGYALNPPYEMFHNETKSGWKDILRECLKNKCTPHDLFEQRGIDMGNNKFRVGDRVETIHGEESSVLCPAFIKQVLGRRVLLEYSRHDMEKADLVKGQDLWRDMNDDLIY</sequence>
<dbReference type="PROSITE" id="PS51079">
    <property type="entry name" value="MBT"/>
    <property type="match status" value="1"/>
</dbReference>
<comment type="caution">
    <text evidence="2">The sequence shown here is derived from an EMBL/GenBank/DDBJ whole genome shotgun (WGS) entry which is preliminary data.</text>
</comment>
<dbReference type="SUPFAM" id="SSF63748">
    <property type="entry name" value="Tudor/PWWP/MBT"/>
    <property type="match status" value="2"/>
</dbReference>
<evidence type="ECO:0008006" key="4">
    <source>
        <dbReference type="Google" id="ProtNLM"/>
    </source>
</evidence>
<dbReference type="GO" id="GO:0006355">
    <property type="term" value="P:regulation of DNA-templated transcription"/>
    <property type="evidence" value="ECO:0007669"/>
    <property type="project" value="InterPro"/>
</dbReference>
<protein>
    <recommendedName>
        <fullName evidence="4">LRAT domain-containing protein</fullName>
    </recommendedName>
</protein>
<feature type="repeat" description="MBT" evidence="1">
    <location>
        <begin position="42"/>
        <end position="134"/>
    </location>
</feature>